<dbReference type="PROSITE" id="PS51737">
    <property type="entry name" value="RECOMBINASE_DNA_BIND"/>
    <property type="match status" value="1"/>
</dbReference>
<reference evidence="3 4" key="1">
    <citation type="submission" date="2018-08" db="EMBL/GenBank/DDBJ databases">
        <title>A genome reference for cultivated species of the human gut microbiota.</title>
        <authorList>
            <person name="Zou Y."/>
            <person name="Xue W."/>
            <person name="Luo G."/>
        </authorList>
    </citation>
    <scope>NUCLEOTIDE SEQUENCE [LARGE SCALE GENOMIC DNA]</scope>
    <source>
        <strain evidence="3 4">OF01-2LB</strain>
    </source>
</reference>
<keyword evidence="1" id="KW-0175">Coiled coil</keyword>
<evidence type="ECO:0000256" key="1">
    <source>
        <dbReference type="SAM" id="Coils"/>
    </source>
</evidence>
<evidence type="ECO:0000313" key="3">
    <source>
        <dbReference type="EMBL" id="RGC15660.1"/>
    </source>
</evidence>
<dbReference type="SUPFAM" id="SSF53041">
    <property type="entry name" value="Resolvase-like"/>
    <property type="match status" value="1"/>
</dbReference>
<accession>A0A3E2VWF7</accession>
<dbReference type="EMBL" id="QVEV01000012">
    <property type="protein sequence ID" value="RGC15660.1"/>
    <property type="molecule type" value="Genomic_DNA"/>
</dbReference>
<dbReference type="OrthoDB" id="9784557at2"/>
<protein>
    <recommendedName>
        <fullName evidence="2">Recombinase domain-containing protein</fullName>
    </recommendedName>
</protein>
<dbReference type="AlphaFoldDB" id="A0A3E2VWF7"/>
<name>A0A3E2VWF7_CLOIN</name>
<dbReference type="GO" id="GO:0000150">
    <property type="term" value="F:DNA strand exchange activity"/>
    <property type="evidence" value="ECO:0007669"/>
    <property type="project" value="InterPro"/>
</dbReference>
<feature type="coiled-coil region" evidence="1">
    <location>
        <begin position="406"/>
        <end position="440"/>
    </location>
</feature>
<proteinExistence type="predicted"/>
<dbReference type="RefSeq" id="WP_117443044.1">
    <property type="nucleotide sequence ID" value="NZ_QVEV01000012.1"/>
</dbReference>
<feature type="domain" description="Recombinase" evidence="2">
    <location>
        <begin position="166"/>
        <end position="309"/>
    </location>
</feature>
<dbReference type="InterPro" id="IPR006119">
    <property type="entry name" value="Resolv_N"/>
</dbReference>
<dbReference type="Proteomes" id="UP000260025">
    <property type="component" value="Unassembled WGS sequence"/>
</dbReference>
<dbReference type="SMART" id="SM00857">
    <property type="entry name" value="Resolvase"/>
    <property type="match status" value="1"/>
</dbReference>
<gene>
    <name evidence="3" type="ORF">DXA38_09805</name>
</gene>
<dbReference type="InterPro" id="IPR038109">
    <property type="entry name" value="DNA_bind_recomb_sf"/>
</dbReference>
<dbReference type="Pfam" id="PF00239">
    <property type="entry name" value="Resolvase"/>
    <property type="match status" value="1"/>
</dbReference>
<evidence type="ECO:0000259" key="2">
    <source>
        <dbReference type="PROSITE" id="PS51737"/>
    </source>
</evidence>
<comment type="caution">
    <text evidence="3">The sequence shown here is derived from an EMBL/GenBank/DDBJ whole genome shotgun (WGS) entry which is preliminary data.</text>
</comment>
<dbReference type="InterPro" id="IPR025827">
    <property type="entry name" value="Zn_ribbon_recom_dom"/>
</dbReference>
<dbReference type="Gene3D" id="3.40.50.1390">
    <property type="entry name" value="Resolvase, N-terminal catalytic domain"/>
    <property type="match status" value="1"/>
</dbReference>
<dbReference type="InterPro" id="IPR036162">
    <property type="entry name" value="Resolvase-like_N_sf"/>
</dbReference>
<dbReference type="PANTHER" id="PTHR30461">
    <property type="entry name" value="DNA-INVERTASE FROM LAMBDOID PROPHAGE"/>
    <property type="match status" value="1"/>
</dbReference>
<organism evidence="3 4">
    <name type="scientific">Clostridium innocuum</name>
    <dbReference type="NCBI Taxonomy" id="1522"/>
    <lineage>
        <taxon>Bacteria</taxon>
        <taxon>Bacillati</taxon>
        <taxon>Bacillota</taxon>
        <taxon>Clostridia</taxon>
        <taxon>Eubacteriales</taxon>
        <taxon>Clostridiaceae</taxon>
        <taxon>Clostridium</taxon>
    </lineage>
</organism>
<dbReference type="Pfam" id="PF13408">
    <property type="entry name" value="Zn_ribbon_recom"/>
    <property type="match status" value="1"/>
</dbReference>
<dbReference type="InterPro" id="IPR011109">
    <property type="entry name" value="DNA_bind_recombinase_dom"/>
</dbReference>
<dbReference type="InterPro" id="IPR050639">
    <property type="entry name" value="SSR_resolvase"/>
</dbReference>
<dbReference type="PANTHER" id="PTHR30461:SF23">
    <property type="entry name" value="DNA RECOMBINASE-RELATED"/>
    <property type="match status" value="1"/>
</dbReference>
<dbReference type="GO" id="GO:0003677">
    <property type="term" value="F:DNA binding"/>
    <property type="evidence" value="ECO:0007669"/>
    <property type="project" value="InterPro"/>
</dbReference>
<sequence>MIDFVIETDDRYVDLYLRLSRDDKNKGFSVSIENQDRMLTRFAEQNHYAVRHRYIDDGESGYSFDRPDFDVLKEDILAGKVKRLLIKDMSRLGRHNAKALLFMEESKDNGCEVIALDDGYSNYQDNDSTIGIKTWHNELYVKESSKKVKNVIRMKQEEGEWLSTPPYGYKKKRNTRCELEIDPEAAEVVKRIFQMYADGYGILKIARILTKEQVPTPSRYLHEQRIRKDRKDKGRYSDIWNDKGIRRMLDNEIYIGTLVQHKGECVKIRGKYKQLPSSKWIQFPHHHEAIIEEDLFALCQERLAAKQFRSKRSVKEADSIFQGFLYCGDCGSYLSPYKTPKDNQTGNTRYYCTTYHRLGKEACSAKGITDVKLKMAVTIFLKRCREVYKNYLKKLKVNAITKDIQKQRYRKRLHSYENQVNELKKEIKQLLENKMKESMAQPENYQLIQESYHSLINDKIEQEKACEDEIEALHGKLAALDMDNDSFETALDVLDEMIAKQNYTKQELHILFQRIVVYDDHIDFYFKGCFSDQVDPVVSLAETEKDRMRYRKAIIREMRAQAVEGRISLLKVHKGLVEQGYKHSYKGVFKREIQELEKLGMITRPSKNKRAVFHVEKVL</sequence>
<evidence type="ECO:0000313" key="4">
    <source>
        <dbReference type="Proteomes" id="UP000260025"/>
    </source>
</evidence>
<dbReference type="Pfam" id="PF07508">
    <property type="entry name" value="Recombinase"/>
    <property type="match status" value="1"/>
</dbReference>
<dbReference type="Gene3D" id="3.90.1750.20">
    <property type="entry name" value="Putative Large Serine Recombinase, Chain B, Domain 2"/>
    <property type="match status" value="1"/>
</dbReference>